<accession>A0A452XYV9</accession>
<proteinExistence type="inferred from homology"/>
<keyword evidence="4" id="KW-1185">Reference proteome</keyword>
<dbReference type="EnsemblPlants" id="AET1Gv20221900.1">
    <property type="protein sequence ID" value="AET1Gv20221900.1"/>
    <property type="gene ID" value="AET1Gv20221900"/>
</dbReference>
<sequence>THRRYDVPIFTVPRGGGGGASPRHRRRRRRWHQRPRDALRRRLQLRDSLTDTGNSLHLAATRAGPSSRPPYGETFFRRPTGRASDGRLVVDFIGDHQLNQQFQYGSALIRL</sequence>
<evidence type="ECO:0000313" key="4">
    <source>
        <dbReference type="Proteomes" id="UP000015105"/>
    </source>
</evidence>
<reference evidence="3" key="4">
    <citation type="submission" date="2019-03" db="UniProtKB">
        <authorList>
            <consortium name="EnsemblPlants"/>
        </authorList>
    </citation>
    <scope>IDENTIFICATION</scope>
</reference>
<organism evidence="3 4">
    <name type="scientific">Aegilops tauschii subsp. strangulata</name>
    <name type="common">Goatgrass</name>
    <dbReference type="NCBI Taxonomy" id="200361"/>
    <lineage>
        <taxon>Eukaryota</taxon>
        <taxon>Viridiplantae</taxon>
        <taxon>Streptophyta</taxon>
        <taxon>Embryophyta</taxon>
        <taxon>Tracheophyta</taxon>
        <taxon>Spermatophyta</taxon>
        <taxon>Magnoliopsida</taxon>
        <taxon>Liliopsida</taxon>
        <taxon>Poales</taxon>
        <taxon>Poaceae</taxon>
        <taxon>BOP clade</taxon>
        <taxon>Pooideae</taxon>
        <taxon>Triticodae</taxon>
        <taxon>Triticeae</taxon>
        <taxon>Triticinae</taxon>
        <taxon>Aegilops</taxon>
    </lineage>
</organism>
<feature type="compositionally biased region" description="Basic residues" evidence="2">
    <location>
        <begin position="22"/>
        <end position="33"/>
    </location>
</feature>
<dbReference type="STRING" id="200361.A0A452XYV9"/>
<feature type="region of interest" description="Disordered" evidence="2">
    <location>
        <begin position="50"/>
        <end position="79"/>
    </location>
</feature>
<dbReference type="Gene3D" id="3.40.50.1110">
    <property type="entry name" value="SGNH hydrolase"/>
    <property type="match status" value="1"/>
</dbReference>
<dbReference type="Proteomes" id="UP000015105">
    <property type="component" value="Chromosome 1D"/>
</dbReference>
<dbReference type="AlphaFoldDB" id="A0A452XYV9"/>
<reference evidence="3" key="5">
    <citation type="journal article" date="2021" name="G3 (Bethesda)">
        <title>Aegilops tauschii genome assembly Aet v5.0 features greater sequence contiguity and improved annotation.</title>
        <authorList>
            <person name="Wang L."/>
            <person name="Zhu T."/>
            <person name="Rodriguez J.C."/>
            <person name="Deal K.R."/>
            <person name="Dubcovsky J."/>
            <person name="McGuire P.E."/>
            <person name="Lux T."/>
            <person name="Spannagl M."/>
            <person name="Mayer K.F.X."/>
            <person name="Baldrich P."/>
            <person name="Meyers B.C."/>
            <person name="Huo N."/>
            <person name="Gu Y.Q."/>
            <person name="Zhou H."/>
            <person name="Devos K.M."/>
            <person name="Bennetzen J.L."/>
            <person name="Unver T."/>
            <person name="Budak H."/>
            <person name="Gulick P.J."/>
            <person name="Galiba G."/>
            <person name="Kalapos B."/>
            <person name="Nelson D.R."/>
            <person name="Li P."/>
            <person name="You F.M."/>
            <person name="Luo M.C."/>
            <person name="Dvorak J."/>
        </authorList>
    </citation>
    <scope>NUCLEOTIDE SEQUENCE [LARGE SCALE GENOMIC DNA]</scope>
    <source>
        <strain evidence="3">cv. AL8/78</strain>
    </source>
</reference>
<dbReference type="Gramene" id="AET1Gv20221900.1">
    <property type="protein sequence ID" value="AET1Gv20221900.1"/>
    <property type="gene ID" value="AET1Gv20221900"/>
</dbReference>
<reference evidence="4" key="2">
    <citation type="journal article" date="2017" name="Nat. Plants">
        <title>The Aegilops tauschii genome reveals multiple impacts of transposons.</title>
        <authorList>
            <person name="Zhao G."/>
            <person name="Zou C."/>
            <person name="Li K."/>
            <person name="Wang K."/>
            <person name="Li T."/>
            <person name="Gao L."/>
            <person name="Zhang X."/>
            <person name="Wang H."/>
            <person name="Yang Z."/>
            <person name="Liu X."/>
            <person name="Jiang W."/>
            <person name="Mao L."/>
            <person name="Kong X."/>
            <person name="Jiao Y."/>
            <person name="Jia J."/>
        </authorList>
    </citation>
    <scope>NUCLEOTIDE SEQUENCE [LARGE SCALE GENOMIC DNA]</scope>
    <source>
        <strain evidence="4">cv. AL8/78</strain>
    </source>
</reference>
<name>A0A452XYV9_AEGTS</name>
<dbReference type="InterPro" id="IPR036514">
    <property type="entry name" value="SGNH_hydro_sf"/>
</dbReference>
<reference evidence="4" key="1">
    <citation type="journal article" date="2014" name="Science">
        <title>Ancient hybridizations among the ancestral genomes of bread wheat.</title>
        <authorList>
            <consortium name="International Wheat Genome Sequencing Consortium,"/>
            <person name="Marcussen T."/>
            <person name="Sandve S.R."/>
            <person name="Heier L."/>
            <person name="Spannagl M."/>
            <person name="Pfeifer M."/>
            <person name="Jakobsen K.S."/>
            <person name="Wulff B.B."/>
            <person name="Steuernagel B."/>
            <person name="Mayer K.F."/>
            <person name="Olsen O.A."/>
        </authorList>
    </citation>
    <scope>NUCLEOTIDE SEQUENCE [LARGE SCALE GENOMIC DNA]</scope>
    <source>
        <strain evidence="4">cv. AL8/78</strain>
    </source>
</reference>
<evidence type="ECO:0000256" key="1">
    <source>
        <dbReference type="ARBA" id="ARBA00008668"/>
    </source>
</evidence>
<reference evidence="3" key="3">
    <citation type="journal article" date="2017" name="Nature">
        <title>Genome sequence of the progenitor of the wheat D genome Aegilops tauschii.</title>
        <authorList>
            <person name="Luo M.C."/>
            <person name="Gu Y.Q."/>
            <person name="Puiu D."/>
            <person name="Wang H."/>
            <person name="Twardziok S.O."/>
            <person name="Deal K.R."/>
            <person name="Huo N."/>
            <person name="Zhu T."/>
            <person name="Wang L."/>
            <person name="Wang Y."/>
            <person name="McGuire P.E."/>
            <person name="Liu S."/>
            <person name="Long H."/>
            <person name="Ramasamy R.K."/>
            <person name="Rodriguez J.C."/>
            <person name="Van S.L."/>
            <person name="Yuan L."/>
            <person name="Wang Z."/>
            <person name="Xia Z."/>
            <person name="Xiao L."/>
            <person name="Anderson O.D."/>
            <person name="Ouyang S."/>
            <person name="Liang Y."/>
            <person name="Zimin A.V."/>
            <person name="Pertea G."/>
            <person name="Qi P."/>
            <person name="Bennetzen J.L."/>
            <person name="Dai X."/>
            <person name="Dawson M.W."/>
            <person name="Muller H.G."/>
            <person name="Kugler K."/>
            <person name="Rivarola-Duarte L."/>
            <person name="Spannagl M."/>
            <person name="Mayer K.F.X."/>
            <person name="Lu F.H."/>
            <person name="Bevan M.W."/>
            <person name="Leroy P."/>
            <person name="Li P."/>
            <person name="You F.M."/>
            <person name="Sun Q."/>
            <person name="Liu Z."/>
            <person name="Lyons E."/>
            <person name="Wicker T."/>
            <person name="Salzberg S.L."/>
            <person name="Devos K.M."/>
            <person name="Dvorak J."/>
        </authorList>
    </citation>
    <scope>NUCLEOTIDE SEQUENCE [LARGE SCALE GENOMIC DNA]</scope>
    <source>
        <strain evidence="3">cv. AL8/78</strain>
    </source>
</reference>
<dbReference type="PANTHER" id="PTHR22835">
    <property type="entry name" value="ZINC FINGER FYVE DOMAIN CONTAINING PROTEIN"/>
    <property type="match status" value="1"/>
</dbReference>
<protein>
    <submittedName>
        <fullName evidence="3">Uncharacterized protein</fullName>
    </submittedName>
</protein>
<comment type="similarity">
    <text evidence="1">Belongs to the 'GDSL' lipolytic enzyme family.</text>
</comment>
<feature type="region of interest" description="Disordered" evidence="2">
    <location>
        <begin position="1"/>
        <end position="36"/>
    </location>
</feature>
<evidence type="ECO:0000256" key="2">
    <source>
        <dbReference type="SAM" id="MobiDB-lite"/>
    </source>
</evidence>
<evidence type="ECO:0000313" key="3">
    <source>
        <dbReference type="EnsemblPlants" id="AET1Gv20221900.1"/>
    </source>
</evidence>
<dbReference type="PANTHER" id="PTHR22835:SF166">
    <property type="entry name" value="GDSL-LIKE LIPASE_ACYLHYDROLASE FAMILY PROTEIN, EXPRESSED"/>
    <property type="match status" value="1"/>
</dbReference>